<dbReference type="NCBIfam" id="TIGR00250">
    <property type="entry name" value="RNAse_H_YqgF"/>
    <property type="match status" value="1"/>
</dbReference>
<evidence type="ECO:0000313" key="9">
    <source>
        <dbReference type="Proteomes" id="UP000823617"/>
    </source>
</evidence>
<dbReference type="HAMAP" id="MF_00651">
    <property type="entry name" value="Nuclease_YqgF"/>
    <property type="match status" value="1"/>
</dbReference>
<evidence type="ECO:0000259" key="7">
    <source>
        <dbReference type="SMART" id="SM00732"/>
    </source>
</evidence>
<dbReference type="InterPro" id="IPR037027">
    <property type="entry name" value="YqgF/RNaseH-like_dom_sf"/>
</dbReference>
<dbReference type="GO" id="GO:0016788">
    <property type="term" value="F:hydrolase activity, acting on ester bonds"/>
    <property type="evidence" value="ECO:0007669"/>
    <property type="project" value="UniProtKB-UniRule"/>
</dbReference>
<dbReference type="CDD" id="cd16964">
    <property type="entry name" value="YqgF"/>
    <property type="match status" value="1"/>
</dbReference>
<reference evidence="8" key="2">
    <citation type="journal article" date="2021" name="PeerJ">
        <title>Extensive microbial diversity within the chicken gut microbiome revealed by metagenomics and culture.</title>
        <authorList>
            <person name="Gilroy R."/>
            <person name="Ravi A."/>
            <person name="Getino M."/>
            <person name="Pursley I."/>
            <person name="Horton D.L."/>
            <person name="Alikhan N.F."/>
            <person name="Baker D."/>
            <person name="Gharbi K."/>
            <person name="Hall N."/>
            <person name="Watson M."/>
            <person name="Adriaenssens E.M."/>
            <person name="Foster-Nyarko E."/>
            <person name="Jarju S."/>
            <person name="Secka A."/>
            <person name="Antonio M."/>
            <person name="Oren A."/>
            <person name="Chaudhuri R.R."/>
            <person name="La Ragione R."/>
            <person name="Hildebrand F."/>
            <person name="Pallen M.J."/>
        </authorList>
    </citation>
    <scope>NUCLEOTIDE SEQUENCE</scope>
    <source>
        <strain evidence="8">B1-3475</strain>
    </source>
</reference>
<comment type="caution">
    <text evidence="8">The sequence shown here is derived from an EMBL/GenBank/DDBJ whole genome shotgun (WGS) entry which is preliminary data.</text>
</comment>
<dbReference type="Gene3D" id="3.30.420.140">
    <property type="entry name" value="YqgF/RNase H-like domain"/>
    <property type="match status" value="1"/>
</dbReference>
<evidence type="ECO:0000256" key="4">
    <source>
        <dbReference type="ARBA" id="ARBA00022801"/>
    </source>
</evidence>
<dbReference type="AlphaFoldDB" id="A0A9D9N1A1"/>
<evidence type="ECO:0000256" key="5">
    <source>
        <dbReference type="HAMAP-Rule" id="MF_00651"/>
    </source>
</evidence>
<proteinExistence type="inferred from homology"/>
<dbReference type="EC" id="3.1.-.-" evidence="5"/>
<dbReference type="EMBL" id="JADIMK010000097">
    <property type="protein sequence ID" value="MBO8456483.1"/>
    <property type="molecule type" value="Genomic_DNA"/>
</dbReference>
<accession>A0A9D9N1A1</accession>
<protein>
    <recommendedName>
        <fullName evidence="5">Putative pre-16S rRNA nuclease</fullName>
        <ecNumber evidence="5">3.1.-.-</ecNumber>
    </recommendedName>
</protein>
<dbReference type="InterPro" id="IPR012337">
    <property type="entry name" value="RNaseH-like_sf"/>
</dbReference>
<keyword evidence="1 5" id="KW-0963">Cytoplasm</keyword>
<comment type="function">
    <text evidence="5">Could be a nuclease involved in processing of the 5'-end of pre-16S rRNA.</text>
</comment>
<evidence type="ECO:0000256" key="6">
    <source>
        <dbReference type="SAM" id="MobiDB-lite"/>
    </source>
</evidence>
<keyword evidence="3 5" id="KW-0540">Nuclease</keyword>
<dbReference type="Proteomes" id="UP000823617">
    <property type="component" value="Unassembled WGS sequence"/>
</dbReference>
<dbReference type="SMART" id="SM00732">
    <property type="entry name" value="YqgFc"/>
    <property type="match status" value="1"/>
</dbReference>
<feature type="region of interest" description="Disordered" evidence="6">
    <location>
        <begin position="152"/>
        <end position="176"/>
    </location>
</feature>
<dbReference type="InterPro" id="IPR005227">
    <property type="entry name" value="YqgF"/>
</dbReference>
<comment type="similarity">
    <text evidence="5">Belongs to the YqgF HJR family.</text>
</comment>
<organism evidence="8 9">
    <name type="scientific">Candidatus Cryptobacteroides intestinigallinarum</name>
    <dbReference type="NCBI Taxonomy" id="2840767"/>
    <lineage>
        <taxon>Bacteria</taxon>
        <taxon>Pseudomonadati</taxon>
        <taxon>Bacteroidota</taxon>
        <taxon>Bacteroidia</taxon>
        <taxon>Bacteroidales</taxon>
        <taxon>Candidatus Cryptobacteroides</taxon>
    </lineage>
</organism>
<dbReference type="PANTHER" id="PTHR33317">
    <property type="entry name" value="POLYNUCLEOTIDYL TRANSFERASE, RIBONUCLEASE H-LIKE SUPERFAMILY PROTEIN"/>
    <property type="match status" value="1"/>
</dbReference>
<comment type="subcellular location">
    <subcellularLocation>
        <location evidence="5">Cytoplasm</location>
    </subcellularLocation>
</comment>
<reference evidence="8" key="1">
    <citation type="submission" date="2020-10" db="EMBL/GenBank/DDBJ databases">
        <authorList>
            <person name="Gilroy R."/>
        </authorList>
    </citation>
    <scope>NUCLEOTIDE SEQUENCE</scope>
    <source>
        <strain evidence="8">B1-3475</strain>
    </source>
</reference>
<evidence type="ECO:0000313" key="8">
    <source>
        <dbReference type="EMBL" id="MBO8456483.1"/>
    </source>
</evidence>
<dbReference type="GO" id="GO:0000967">
    <property type="term" value="P:rRNA 5'-end processing"/>
    <property type="evidence" value="ECO:0007669"/>
    <property type="project" value="UniProtKB-UniRule"/>
</dbReference>
<dbReference type="InterPro" id="IPR006641">
    <property type="entry name" value="YqgF/RNaseH-like_dom"/>
</dbReference>
<gene>
    <name evidence="8" type="primary">ruvX</name>
    <name evidence="8" type="ORF">IAC08_08830</name>
</gene>
<dbReference type="GO" id="GO:0004518">
    <property type="term" value="F:nuclease activity"/>
    <property type="evidence" value="ECO:0007669"/>
    <property type="project" value="UniProtKB-KW"/>
</dbReference>
<name>A0A9D9N1A1_9BACT</name>
<evidence type="ECO:0000256" key="3">
    <source>
        <dbReference type="ARBA" id="ARBA00022722"/>
    </source>
</evidence>
<dbReference type="PANTHER" id="PTHR33317:SF4">
    <property type="entry name" value="POLYNUCLEOTIDYL TRANSFERASE, RIBONUCLEASE H-LIKE SUPERFAMILY PROTEIN"/>
    <property type="match status" value="1"/>
</dbReference>
<sequence>MDRIIGIDYGRKRTGVAVSDPLGIFASALETVQSAKIIEYLETYCEKENVARFVVGWPMNMDNTPSEAAKDVQVFVNRLAKVFPDIPVEMEDERFTSVLAHRAMIDGGMKASDRMDKASVDKISAAIILQGWLDRKNGGMDFAGSPQFVPDSLSDKVTGKSGRTGRKSAGNGFQRREADILLSRRKFKK</sequence>
<evidence type="ECO:0000256" key="1">
    <source>
        <dbReference type="ARBA" id="ARBA00022490"/>
    </source>
</evidence>
<feature type="domain" description="YqgF/RNase H-like" evidence="7">
    <location>
        <begin position="2"/>
        <end position="100"/>
    </location>
</feature>
<dbReference type="SUPFAM" id="SSF53098">
    <property type="entry name" value="Ribonuclease H-like"/>
    <property type="match status" value="1"/>
</dbReference>
<evidence type="ECO:0000256" key="2">
    <source>
        <dbReference type="ARBA" id="ARBA00022517"/>
    </source>
</evidence>
<keyword evidence="4 5" id="KW-0378">Hydrolase</keyword>
<dbReference type="GO" id="GO:0005829">
    <property type="term" value="C:cytosol"/>
    <property type="evidence" value="ECO:0007669"/>
    <property type="project" value="TreeGrafter"/>
</dbReference>
<dbReference type="Pfam" id="PF03652">
    <property type="entry name" value="RuvX"/>
    <property type="match status" value="1"/>
</dbReference>
<keyword evidence="2 5" id="KW-0690">Ribosome biogenesis</keyword>